<dbReference type="KEGG" id="srz:AXX16_2575"/>
<dbReference type="EMBL" id="LR590463">
    <property type="protein sequence ID" value="VTP63582.1"/>
    <property type="molecule type" value="Genomic_DNA"/>
</dbReference>
<dbReference type="Proteomes" id="UP000307968">
    <property type="component" value="Chromosome"/>
</dbReference>
<dbReference type="GeneID" id="61766140"/>
<dbReference type="Proteomes" id="UP000271603">
    <property type="component" value="Chromosome"/>
</dbReference>
<dbReference type="AlphaFoldDB" id="A0A126VIY9"/>
<dbReference type="STRING" id="61652.AXX16_2575"/>
<gene>
    <name evidence="2" type="ORF">NCTC12971_03229</name>
    <name evidence="1" type="ORF">NCTC9419_05735</name>
</gene>
<dbReference type="EMBL" id="LR134155">
    <property type="protein sequence ID" value="VEA74094.1"/>
    <property type="molecule type" value="Genomic_DNA"/>
</dbReference>
<organism evidence="1 3">
    <name type="scientific">Serratia rubidaea</name>
    <name type="common">Serratia marinorubra</name>
    <dbReference type="NCBI Taxonomy" id="61652"/>
    <lineage>
        <taxon>Bacteria</taxon>
        <taxon>Pseudomonadati</taxon>
        <taxon>Pseudomonadota</taxon>
        <taxon>Gammaproteobacteria</taxon>
        <taxon>Enterobacterales</taxon>
        <taxon>Yersiniaceae</taxon>
        <taxon>Serratia</taxon>
    </lineage>
</organism>
<dbReference type="RefSeq" id="WP_054304808.1">
    <property type="nucleotide sequence ID" value="NZ_CAMIPJ010000001.1"/>
</dbReference>
<sequence>MSEENNHLPQLLEHMVLNLRMIYARSTLMETAVARILADNSALKHEVIEQLQQVNAATERDKVDLEQARQHLIDVFNALPAKEE</sequence>
<proteinExistence type="predicted"/>
<evidence type="ECO:0000313" key="3">
    <source>
        <dbReference type="Proteomes" id="UP000271603"/>
    </source>
</evidence>
<name>A0A126VIY9_SERRU</name>
<evidence type="ECO:0000313" key="1">
    <source>
        <dbReference type="EMBL" id="VEA74094.1"/>
    </source>
</evidence>
<evidence type="ECO:0000313" key="4">
    <source>
        <dbReference type="Proteomes" id="UP000307968"/>
    </source>
</evidence>
<protein>
    <submittedName>
        <fullName evidence="1">Uncharacterized protein</fullName>
    </submittedName>
</protein>
<accession>A0A126VIY9</accession>
<reference evidence="1 3" key="1">
    <citation type="submission" date="2018-12" db="EMBL/GenBank/DDBJ databases">
        <authorList>
            <consortium name="Pathogen Informatics"/>
        </authorList>
    </citation>
    <scope>NUCLEOTIDE SEQUENCE [LARGE SCALE GENOMIC DNA]</scope>
    <source>
        <strain evidence="2 4">NCTC12971</strain>
        <strain evidence="1 3">NCTC9419</strain>
    </source>
</reference>
<evidence type="ECO:0000313" key="2">
    <source>
        <dbReference type="EMBL" id="VTP63582.1"/>
    </source>
</evidence>